<reference evidence="2" key="1">
    <citation type="journal article" date="2011" name="PLoS Genet.">
        <title>Genomic analysis of the necrotrophic fungal pathogens Sclerotinia sclerotiorum and Botrytis cinerea.</title>
        <authorList>
            <person name="Amselem J."/>
            <person name="Cuomo C.A."/>
            <person name="van Kan J.A."/>
            <person name="Viaud M."/>
            <person name="Benito E.P."/>
            <person name="Couloux A."/>
            <person name="Coutinho P.M."/>
            <person name="de Vries R.P."/>
            <person name="Dyer P.S."/>
            <person name="Fillinger S."/>
            <person name="Fournier E."/>
            <person name="Gout L."/>
            <person name="Hahn M."/>
            <person name="Kohn L."/>
            <person name="Lapalu N."/>
            <person name="Plummer K.M."/>
            <person name="Pradier J.M."/>
            <person name="Quevillon E."/>
            <person name="Sharon A."/>
            <person name="Simon A."/>
            <person name="ten Have A."/>
            <person name="Tudzynski B."/>
            <person name="Tudzynski P."/>
            <person name="Wincker P."/>
            <person name="Andrew M."/>
            <person name="Anthouard V."/>
            <person name="Beever R.E."/>
            <person name="Beffa R."/>
            <person name="Benoit I."/>
            <person name="Bouzid O."/>
            <person name="Brault B."/>
            <person name="Chen Z."/>
            <person name="Choquer M."/>
            <person name="Collemare J."/>
            <person name="Cotton P."/>
            <person name="Danchin E.G."/>
            <person name="Da Silva C."/>
            <person name="Gautier A."/>
            <person name="Giraud C."/>
            <person name="Giraud T."/>
            <person name="Gonzalez C."/>
            <person name="Grossetete S."/>
            <person name="Guldener U."/>
            <person name="Henrissat B."/>
            <person name="Howlett B.J."/>
            <person name="Kodira C."/>
            <person name="Kretschmer M."/>
            <person name="Lappartient A."/>
            <person name="Leroch M."/>
            <person name="Levis C."/>
            <person name="Mauceli E."/>
            <person name="Neuveglise C."/>
            <person name="Oeser B."/>
            <person name="Pearson M."/>
            <person name="Poulain J."/>
            <person name="Poussereau N."/>
            <person name="Quesneville H."/>
            <person name="Rascle C."/>
            <person name="Schumacher J."/>
            <person name="Segurens B."/>
            <person name="Sexton A."/>
            <person name="Silva E."/>
            <person name="Sirven C."/>
            <person name="Soanes D.M."/>
            <person name="Talbot N.J."/>
            <person name="Templeton M."/>
            <person name="Yandava C."/>
            <person name="Yarden O."/>
            <person name="Zeng Q."/>
            <person name="Rollins J.A."/>
            <person name="Lebrun M.H."/>
            <person name="Dickman M."/>
        </authorList>
    </citation>
    <scope>NUCLEOTIDE SEQUENCE [LARGE SCALE GENOMIC DNA]</scope>
    <source>
        <strain evidence="2">T4</strain>
    </source>
</reference>
<dbReference type="EMBL" id="FQ790265">
    <property type="protein sequence ID" value="CCD43877.1"/>
    <property type="molecule type" value="Genomic_DNA"/>
</dbReference>
<dbReference type="InParanoid" id="G2XTG3"/>
<organism evidence="1 2">
    <name type="scientific">Botryotinia fuckeliana (strain T4)</name>
    <name type="common">Noble rot fungus</name>
    <name type="synonym">Botrytis cinerea</name>
    <dbReference type="NCBI Taxonomy" id="999810"/>
    <lineage>
        <taxon>Eukaryota</taxon>
        <taxon>Fungi</taxon>
        <taxon>Dikarya</taxon>
        <taxon>Ascomycota</taxon>
        <taxon>Pezizomycotina</taxon>
        <taxon>Leotiomycetes</taxon>
        <taxon>Helotiales</taxon>
        <taxon>Sclerotiniaceae</taxon>
        <taxon>Botrytis</taxon>
    </lineage>
</organism>
<dbReference type="AlphaFoldDB" id="G2XTG3"/>
<name>G2XTG3_BOTF4</name>
<protein>
    <submittedName>
        <fullName evidence="1">Uncharacterized protein</fullName>
    </submittedName>
</protein>
<sequence>MSPSPQQSRVATPYHLQVFRQSRYLNLPIAPNNHLLSEDDPRAQSKWLHVVKWGESLHRDSEVRETVGAGHSILQETTLEGRKFDDIFRSTEEKL</sequence>
<dbReference type="HOGENOM" id="CLU_2372519_0_0_1"/>
<proteinExistence type="predicted"/>
<evidence type="ECO:0000313" key="1">
    <source>
        <dbReference type="EMBL" id="CCD43877.1"/>
    </source>
</evidence>
<gene>
    <name evidence="1" type="ORF">BofuT4_uP011250.1</name>
</gene>
<accession>G2XTG3</accession>
<evidence type="ECO:0000313" key="2">
    <source>
        <dbReference type="Proteomes" id="UP000008177"/>
    </source>
</evidence>
<dbReference type="Proteomes" id="UP000008177">
    <property type="component" value="Unplaced contigs"/>
</dbReference>